<comment type="similarity">
    <text evidence="1">Belongs to the bacterial sugar transferase family.</text>
</comment>
<dbReference type="Pfam" id="PF02397">
    <property type="entry name" value="Bac_transf"/>
    <property type="match status" value="1"/>
</dbReference>
<reference evidence="3" key="1">
    <citation type="submission" date="2021-01" db="EMBL/GenBank/DDBJ databases">
        <title>Whole genome shotgun sequence of Virgisporangium aurantiacum NBRC 16421.</title>
        <authorList>
            <person name="Komaki H."/>
            <person name="Tamura T."/>
        </authorList>
    </citation>
    <scope>NUCLEOTIDE SEQUENCE</scope>
    <source>
        <strain evidence="3">NBRC 16421</strain>
    </source>
</reference>
<dbReference type="PANTHER" id="PTHR30576">
    <property type="entry name" value="COLANIC BIOSYNTHESIS UDP-GLUCOSE LIPID CARRIER TRANSFERASE"/>
    <property type="match status" value="1"/>
</dbReference>
<dbReference type="Proteomes" id="UP000612585">
    <property type="component" value="Unassembled WGS sequence"/>
</dbReference>
<accession>A0A8J3Z0C7</accession>
<dbReference type="EMBL" id="BOPG01000009">
    <property type="protein sequence ID" value="GIJ53988.1"/>
    <property type="molecule type" value="Genomic_DNA"/>
</dbReference>
<proteinExistence type="inferred from homology"/>
<keyword evidence="4" id="KW-1185">Reference proteome</keyword>
<dbReference type="AlphaFoldDB" id="A0A8J3Z0C7"/>
<evidence type="ECO:0000313" key="3">
    <source>
        <dbReference type="EMBL" id="GIJ53988.1"/>
    </source>
</evidence>
<comment type="caution">
    <text evidence="3">The sequence shown here is derived from an EMBL/GenBank/DDBJ whole genome shotgun (WGS) entry which is preliminary data.</text>
</comment>
<dbReference type="GO" id="GO:0016780">
    <property type="term" value="F:phosphotransferase activity, for other substituted phosphate groups"/>
    <property type="evidence" value="ECO:0007669"/>
    <property type="project" value="TreeGrafter"/>
</dbReference>
<organism evidence="3 4">
    <name type="scientific">Virgisporangium aurantiacum</name>
    <dbReference type="NCBI Taxonomy" id="175570"/>
    <lineage>
        <taxon>Bacteria</taxon>
        <taxon>Bacillati</taxon>
        <taxon>Actinomycetota</taxon>
        <taxon>Actinomycetes</taxon>
        <taxon>Micromonosporales</taxon>
        <taxon>Micromonosporaceae</taxon>
        <taxon>Virgisporangium</taxon>
    </lineage>
</organism>
<dbReference type="PANTHER" id="PTHR30576:SF8">
    <property type="entry name" value="UNDECAPRENYL-PHOSPHATE GALACTOSE PHOSPHOTRANSFERASE"/>
    <property type="match status" value="1"/>
</dbReference>
<dbReference type="InterPro" id="IPR003362">
    <property type="entry name" value="Bact_transf"/>
</dbReference>
<evidence type="ECO:0000313" key="4">
    <source>
        <dbReference type="Proteomes" id="UP000612585"/>
    </source>
</evidence>
<dbReference type="RefSeq" id="WP_203988506.1">
    <property type="nucleotide sequence ID" value="NZ_BOPG01000009.1"/>
</dbReference>
<gene>
    <name evidence="3" type="ORF">Vau01_015040</name>
</gene>
<name>A0A8J3Z0C7_9ACTN</name>
<sequence>MSWPTAKRAIDAVLAAIALAALAPVLLVVAAAVAIALGRPVLFRQNRAGRGGEPFSVLKFRSMREPDPARGILSDADRLTPFGRFLRSTSLDELPSLWNVLRGDMSIVGPRPLPVAYLPRYSAEQARRHDVRPGITGLAQVCGRNSLSWEEKFALDVEYVEDASFALDLRILCATVGVVLRRDGISAAGEATAAEFRGSRMAADV</sequence>
<feature type="domain" description="Bacterial sugar transferase" evidence="2">
    <location>
        <begin position="7"/>
        <end position="180"/>
    </location>
</feature>
<evidence type="ECO:0000256" key="1">
    <source>
        <dbReference type="ARBA" id="ARBA00006464"/>
    </source>
</evidence>
<protein>
    <submittedName>
        <fullName evidence="3">UDP-phosphate galactose phosphotransferase</fullName>
    </submittedName>
</protein>
<evidence type="ECO:0000259" key="2">
    <source>
        <dbReference type="Pfam" id="PF02397"/>
    </source>
</evidence>